<name>A0A6I4VY46_9BACL</name>
<dbReference type="EMBL" id="WUUL01000019">
    <property type="protein sequence ID" value="MXQ55783.1"/>
    <property type="molecule type" value="Genomic_DNA"/>
</dbReference>
<sequence>MTFHHVVKEASTQKGISMIGIIDAHSPPIQAEIEEGISNGSYQEHPNGGIRYQDTICILGVEVECKEAHTAPFHMLAYFPTLEKIKQFTAWLQLHMKNVQLSTQRLYQPVSVFIKKVKSLQGLVVPAHIFTPFKSMYGSATTSIANLFEPALLDAVELGLSADTQMADQISELASIPFLTNSDAHSLPKIGREYNEFWVEELSFQDFKYVLKKAKGRKIVANYGLNPLLGKYYQTYCLVCAKQKPFSRTLCPSCGSTKEVTGVKDRISLVADQSSSSPEDRPPYFHQIPLEFIPKVGRKTIAKLIEHFDTEMNIIHQASIDEIADIANPTLANYILQARQNKLSLQKGGGGKYGKIT</sequence>
<dbReference type="SUPFAM" id="SSF47781">
    <property type="entry name" value="RuvA domain 2-like"/>
    <property type="match status" value="1"/>
</dbReference>
<dbReference type="PANTHER" id="PTHR40084">
    <property type="entry name" value="PHOSPHOHYDROLASE, PHP FAMILY"/>
    <property type="match status" value="1"/>
</dbReference>
<dbReference type="Pfam" id="PF13263">
    <property type="entry name" value="PHP_C"/>
    <property type="match status" value="1"/>
</dbReference>
<dbReference type="AlphaFoldDB" id="A0A6I4VY46"/>
<evidence type="ECO:0000313" key="2">
    <source>
        <dbReference type="Proteomes" id="UP000430692"/>
    </source>
</evidence>
<evidence type="ECO:0000313" key="1">
    <source>
        <dbReference type="EMBL" id="MXQ55783.1"/>
    </source>
</evidence>
<dbReference type="Proteomes" id="UP000430692">
    <property type="component" value="Unassembled WGS sequence"/>
</dbReference>
<keyword evidence="2" id="KW-1185">Reference proteome</keyword>
<gene>
    <name evidence="1" type="ORF">GSM42_19045</name>
</gene>
<proteinExistence type="predicted"/>
<dbReference type="CDD" id="cd19067">
    <property type="entry name" value="PfuEndoQ-like"/>
    <property type="match status" value="1"/>
</dbReference>
<reference evidence="1 2" key="1">
    <citation type="submission" date="2019-12" db="EMBL/GenBank/DDBJ databases">
        <title>Whole-genome analyses of novel actinobacteria.</title>
        <authorList>
            <person name="Sahin N."/>
            <person name="Saygin H."/>
        </authorList>
    </citation>
    <scope>NUCLEOTIDE SEQUENCE [LARGE SCALE GENOMIC DNA]</scope>
    <source>
        <strain evidence="1 2">KC615</strain>
    </source>
</reference>
<dbReference type="InterPro" id="IPR016195">
    <property type="entry name" value="Pol/histidinol_Pase-like"/>
</dbReference>
<protein>
    <submittedName>
        <fullName evidence="1">TIGR00375 family protein</fullName>
    </submittedName>
</protein>
<dbReference type="Gene3D" id="1.10.150.20">
    <property type="entry name" value="5' to 3' exonuclease, C-terminal subdomain"/>
    <property type="match status" value="1"/>
</dbReference>
<dbReference type="InterPro" id="IPR010994">
    <property type="entry name" value="RuvA_2-like"/>
</dbReference>
<dbReference type="Gene3D" id="3.20.20.140">
    <property type="entry name" value="Metal-dependent hydrolases"/>
    <property type="match status" value="1"/>
</dbReference>
<comment type="caution">
    <text evidence="1">The sequence shown here is derived from an EMBL/GenBank/DDBJ whole genome shotgun (WGS) entry which is preliminary data.</text>
</comment>
<dbReference type="SUPFAM" id="SSF89550">
    <property type="entry name" value="PHP domain-like"/>
    <property type="match status" value="1"/>
</dbReference>
<accession>A0A6I4VY46</accession>
<dbReference type="PANTHER" id="PTHR40084:SF1">
    <property type="entry name" value="PHOSPHOTRANSFERASE"/>
    <property type="match status" value="1"/>
</dbReference>
<organism evidence="1 2">
    <name type="scientific">Shimazuella alba</name>
    <dbReference type="NCBI Taxonomy" id="2690964"/>
    <lineage>
        <taxon>Bacteria</taxon>
        <taxon>Bacillati</taxon>
        <taxon>Bacillota</taxon>
        <taxon>Bacilli</taxon>
        <taxon>Bacillales</taxon>
        <taxon>Thermoactinomycetaceae</taxon>
        <taxon>Shimazuella</taxon>
    </lineage>
</organism>